<dbReference type="GO" id="GO:0003676">
    <property type="term" value="F:nucleic acid binding"/>
    <property type="evidence" value="ECO:0007669"/>
    <property type="project" value="InterPro"/>
</dbReference>
<dbReference type="InterPro" id="IPR051132">
    <property type="entry name" value="3-5_Exonuclease_domain"/>
</dbReference>
<evidence type="ECO:0000256" key="5">
    <source>
        <dbReference type="ARBA" id="ARBA00022839"/>
    </source>
</evidence>
<dbReference type="SUPFAM" id="SSF53098">
    <property type="entry name" value="Ribonuclease H-like"/>
    <property type="match status" value="1"/>
</dbReference>
<evidence type="ECO:0000256" key="3">
    <source>
        <dbReference type="ARBA" id="ARBA00022723"/>
    </source>
</evidence>
<evidence type="ECO:0000256" key="2">
    <source>
        <dbReference type="ARBA" id="ARBA00022722"/>
    </source>
</evidence>
<evidence type="ECO:0000256" key="8">
    <source>
        <dbReference type="ARBA" id="ARBA00040531"/>
    </source>
</evidence>
<evidence type="ECO:0000256" key="10">
    <source>
        <dbReference type="SAM" id="MobiDB-lite"/>
    </source>
</evidence>
<evidence type="ECO:0000256" key="7">
    <source>
        <dbReference type="ARBA" id="ARBA00023242"/>
    </source>
</evidence>
<dbReference type="EMBL" id="JARKIB010000003">
    <property type="protein sequence ID" value="KAJ7783105.1"/>
    <property type="molecule type" value="Genomic_DNA"/>
</dbReference>
<keyword evidence="13" id="KW-1185">Reference proteome</keyword>
<keyword evidence="3" id="KW-0479">Metal-binding</keyword>
<dbReference type="Gene3D" id="3.30.420.10">
    <property type="entry name" value="Ribonuclease H-like superfamily/Ribonuclease H"/>
    <property type="match status" value="1"/>
</dbReference>
<gene>
    <name evidence="12" type="ORF">B0H16DRAFT_1447288</name>
</gene>
<dbReference type="PANTHER" id="PTHR13620:SF109">
    <property type="entry name" value="3'-5' EXONUCLEASE"/>
    <property type="match status" value="1"/>
</dbReference>
<keyword evidence="5" id="KW-0269">Exonuclease</keyword>
<reference evidence="12" key="1">
    <citation type="submission" date="2023-03" db="EMBL/GenBank/DDBJ databases">
        <title>Massive genome expansion in bonnet fungi (Mycena s.s.) driven by repeated elements and novel gene families across ecological guilds.</title>
        <authorList>
            <consortium name="Lawrence Berkeley National Laboratory"/>
            <person name="Harder C.B."/>
            <person name="Miyauchi S."/>
            <person name="Viragh M."/>
            <person name="Kuo A."/>
            <person name="Thoen E."/>
            <person name="Andreopoulos B."/>
            <person name="Lu D."/>
            <person name="Skrede I."/>
            <person name="Drula E."/>
            <person name="Henrissat B."/>
            <person name="Morin E."/>
            <person name="Kohler A."/>
            <person name="Barry K."/>
            <person name="LaButti K."/>
            <person name="Morin E."/>
            <person name="Salamov A."/>
            <person name="Lipzen A."/>
            <person name="Mereny Z."/>
            <person name="Hegedus B."/>
            <person name="Baldrian P."/>
            <person name="Stursova M."/>
            <person name="Weitz H."/>
            <person name="Taylor A."/>
            <person name="Grigoriev I.V."/>
            <person name="Nagy L.G."/>
            <person name="Martin F."/>
            <person name="Kauserud H."/>
        </authorList>
    </citation>
    <scope>NUCLEOTIDE SEQUENCE</scope>
    <source>
        <strain evidence="12">CBHHK182m</strain>
    </source>
</reference>
<organism evidence="12 13">
    <name type="scientific">Mycena metata</name>
    <dbReference type="NCBI Taxonomy" id="1033252"/>
    <lineage>
        <taxon>Eukaryota</taxon>
        <taxon>Fungi</taxon>
        <taxon>Dikarya</taxon>
        <taxon>Basidiomycota</taxon>
        <taxon>Agaricomycotina</taxon>
        <taxon>Agaricomycetes</taxon>
        <taxon>Agaricomycetidae</taxon>
        <taxon>Agaricales</taxon>
        <taxon>Marasmiineae</taxon>
        <taxon>Mycenaceae</taxon>
        <taxon>Mycena</taxon>
    </lineage>
</organism>
<dbReference type="InterPro" id="IPR002562">
    <property type="entry name" value="3'-5'_exonuclease_dom"/>
</dbReference>
<dbReference type="GO" id="GO:0006139">
    <property type="term" value="P:nucleobase-containing compound metabolic process"/>
    <property type="evidence" value="ECO:0007669"/>
    <property type="project" value="InterPro"/>
</dbReference>
<evidence type="ECO:0000256" key="4">
    <source>
        <dbReference type="ARBA" id="ARBA00022801"/>
    </source>
</evidence>
<proteinExistence type="predicted"/>
<dbReference type="InterPro" id="IPR012337">
    <property type="entry name" value="RNaseH-like_sf"/>
</dbReference>
<dbReference type="GO" id="GO:0046872">
    <property type="term" value="F:metal ion binding"/>
    <property type="evidence" value="ECO:0007669"/>
    <property type="project" value="UniProtKB-KW"/>
</dbReference>
<keyword evidence="4" id="KW-0378">Hydrolase</keyword>
<dbReference type="AlphaFoldDB" id="A0AAD7KEQ4"/>
<keyword evidence="7" id="KW-0539">Nucleus</keyword>
<evidence type="ECO:0000313" key="13">
    <source>
        <dbReference type="Proteomes" id="UP001215598"/>
    </source>
</evidence>
<feature type="compositionally biased region" description="Polar residues" evidence="10">
    <location>
        <begin position="1"/>
        <end position="20"/>
    </location>
</feature>
<comment type="caution">
    <text evidence="12">The sequence shown here is derived from an EMBL/GenBank/DDBJ whole genome shotgun (WGS) entry which is preliminary data.</text>
</comment>
<sequence>MSSRGLTTVAPSGVVSPTSDSVEEGSELPLFPQTFTVHYLTSEDAVNIALSGIVDGVVGFDTEFVKRRPTLEERVVDDMINLVGGSKKSALLGWQLIERATNLRFPFAWNEMGLRVVQIAKGDQVWVINMGIVKAYPEQLRRILTSSCIQKVGIGILNDIVVVWNDLRSELQGLLDAGMMARLLLCDRYTDGAFNNLSLADCAADVLGFRVDKGEQVSDWTQTLTVDQIRYAGTDAIVALRLYERLVVELEVRATRLGTNIPIGWYGFNSRMGEPTRTKKTIRGEVVPWSTKDCPWFFSGKFQGYYP</sequence>
<dbReference type="InterPro" id="IPR036397">
    <property type="entry name" value="RNaseH_sf"/>
</dbReference>
<protein>
    <recommendedName>
        <fullName evidence="8">3'-5' exonuclease</fullName>
    </recommendedName>
    <alternativeName>
        <fullName evidence="9">Werner Syndrome-like exonuclease</fullName>
    </alternativeName>
</protein>
<feature type="domain" description="3'-5' exonuclease" evidence="11">
    <location>
        <begin position="114"/>
        <end position="251"/>
    </location>
</feature>
<comment type="subcellular location">
    <subcellularLocation>
        <location evidence="1">Nucleus</location>
    </subcellularLocation>
</comment>
<keyword evidence="2" id="KW-0540">Nuclease</keyword>
<evidence type="ECO:0000313" key="12">
    <source>
        <dbReference type="EMBL" id="KAJ7783105.1"/>
    </source>
</evidence>
<dbReference type="GO" id="GO:0005634">
    <property type="term" value="C:nucleus"/>
    <property type="evidence" value="ECO:0007669"/>
    <property type="project" value="UniProtKB-SubCell"/>
</dbReference>
<evidence type="ECO:0000256" key="9">
    <source>
        <dbReference type="ARBA" id="ARBA00042761"/>
    </source>
</evidence>
<feature type="region of interest" description="Disordered" evidence="10">
    <location>
        <begin position="1"/>
        <end position="25"/>
    </location>
</feature>
<evidence type="ECO:0000256" key="1">
    <source>
        <dbReference type="ARBA" id="ARBA00004123"/>
    </source>
</evidence>
<evidence type="ECO:0000259" key="11">
    <source>
        <dbReference type="Pfam" id="PF01612"/>
    </source>
</evidence>
<dbReference type="Pfam" id="PF01612">
    <property type="entry name" value="DNA_pol_A_exo1"/>
    <property type="match status" value="1"/>
</dbReference>
<name>A0AAD7KEQ4_9AGAR</name>
<dbReference type="PANTHER" id="PTHR13620">
    <property type="entry name" value="3-5 EXONUCLEASE"/>
    <property type="match status" value="1"/>
</dbReference>
<evidence type="ECO:0000256" key="6">
    <source>
        <dbReference type="ARBA" id="ARBA00022842"/>
    </source>
</evidence>
<dbReference type="GO" id="GO:0008408">
    <property type="term" value="F:3'-5' exonuclease activity"/>
    <property type="evidence" value="ECO:0007669"/>
    <property type="project" value="InterPro"/>
</dbReference>
<dbReference type="Proteomes" id="UP001215598">
    <property type="component" value="Unassembled WGS sequence"/>
</dbReference>
<accession>A0AAD7KEQ4</accession>
<keyword evidence="6" id="KW-0460">Magnesium</keyword>